<dbReference type="Proteomes" id="UP001273505">
    <property type="component" value="Unassembled WGS sequence"/>
</dbReference>
<sequence length="180" mass="19172">MKSFKKSLSTLYSGAVLASALLVSVAAGASPAGSIDFADLSSAYGEAKVEINLPKSLINMVGTLSQQEDPEIANVLNGVDFIKVRVYQLNGEAEAALKTLDTVTSNIRKLDWQPIVSVNEEKEKVRIFSKMTENVMDGLVVMVVDENGPGEAVFINIVGQIDPNKVGAIANSMNIDLGDI</sequence>
<feature type="signal peptide" evidence="1">
    <location>
        <begin position="1"/>
        <end position="29"/>
    </location>
</feature>
<protein>
    <submittedName>
        <fullName evidence="2">DUF4252 domain-containing protein</fullName>
    </submittedName>
</protein>
<dbReference type="EMBL" id="JAXAFO010000033">
    <property type="protein sequence ID" value="MDX6850864.1"/>
    <property type="molecule type" value="Genomic_DNA"/>
</dbReference>
<dbReference type="Pfam" id="PF14060">
    <property type="entry name" value="DUF4252"/>
    <property type="match status" value="1"/>
</dbReference>
<accession>A0ABU4S1Q6</accession>
<comment type="caution">
    <text evidence="2">The sequence shown here is derived from an EMBL/GenBank/DDBJ whole genome shotgun (WGS) entry which is preliminary data.</text>
</comment>
<reference evidence="2 3" key="1">
    <citation type="submission" date="2023-11" db="EMBL/GenBank/DDBJ databases">
        <title>Gilvimarinus fulvus sp. nov., isolated from the surface of Kelp.</title>
        <authorList>
            <person name="Sun Y.Y."/>
            <person name="Gong Y."/>
            <person name="Du Z.J."/>
        </authorList>
    </citation>
    <scope>NUCLEOTIDE SEQUENCE [LARGE SCALE GENOMIC DNA]</scope>
    <source>
        <strain evidence="2 3">SDUM040013</strain>
    </source>
</reference>
<keyword evidence="3" id="KW-1185">Reference proteome</keyword>
<dbReference type="InterPro" id="IPR025348">
    <property type="entry name" value="DUF4252"/>
</dbReference>
<name>A0ABU4S1Q6_9GAMM</name>
<dbReference type="RefSeq" id="WP_302721015.1">
    <property type="nucleotide sequence ID" value="NZ_JAULRU010000220.1"/>
</dbReference>
<keyword evidence="1" id="KW-0732">Signal</keyword>
<evidence type="ECO:0000313" key="3">
    <source>
        <dbReference type="Proteomes" id="UP001273505"/>
    </source>
</evidence>
<feature type="chain" id="PRO_5047494971" evidence="1">
    <location>
        <begin position="30"/>
        <end position="180"/>
    </location>
</feature>
<evidence type="ECO:0000313" key="2">
    <source>
        <dbReference type="EMBL" id="MDX6850864.1"/>
    </source>
</evidence>
<organism evidence="2 3">
    <name type="scientific">Gilvimarinus gilvus</name>
    <dbReference type="NCBI Taxonomy" id="3058038"/>
    <lineage>
        <taxon>Bacteria</taxon>
        <taxon>Pseudomonadati</taxon>
        <taxon>Pseudomonadota</taxon>
        <taxon>Gammaproteobacteria</taxon>
        <taxon>Cellvibrionales</taxon>
        <taxon>Cellvibrionaceae</taxon>
        <taxon>Gilvimarinus</taxon>
    </lineage>
</organism>
<evidence type="ECO:0000256" key="1">
    <source>
        <dbReference type="SAM" id="SignalP"/>
    </source>
</evidence>
<proteinExistence type="predicted"/>
<gene>
    <name evidence="2" type="ORF">SCD92_15930</name>
</gene>